<evidence type="ECO:0000256" key="1">
    <source>
        <dbReference type="ARBA" id="ARBA00022679"/>
    </source>
</evidence>
<evidence type="ECO:0000313" key="4">
    <source>
        <dbReference type="EMBL" id="OGI93903.1"/>
    </source>
</evidence>
<keyword evidence="2" id="KW-0548">Nucleotidyltransferase</keyword>
<dbReference type="InterPro" id="IPR004821">
    <property type="entry name" value="Cyt_trans-like"/>
</dbReference>
<name>A0A1F6XIF2_9BACT</name>
<evidence type="ECO:0000313" key="5">
    <source>
        <dbReference type="Proteomes" id="UP000176629"/>
    </source>
</evidence>
<dbReference type="SUPFAM" id="SSF52374">
    <property type="entry name" value="Nucleotidylyl transferase"/>
    <property type="match status" value="1"/>
</dbReference>
<sequence length="151" mass="16885">MKAKKKIVMVSGGFDPVHIGHVRMFEEAKKLGDELVVVINNDNWLKLKKGYVFMPEHERKEIIEAFEAVDRVILSSHEENTKDISICKDLLALRPHIFAKGGDRHSGNIPGPEVSICAEIGCVIVNDIGFGGKVQSSSELVKKVREHKKKK</sequence>
<comment type="caution">
    <text evidence="4">The sequence shown here is derived from an EMBL/GenBank/DDBJ whole genome shotgun (WGS) entry which is preliminary data.</text>
</comment>
<organism evidence="4 5">
    <name type="scientific">Candidatus Nomurabacteria bacterium RIFCSPLOWO2_01_FULL_40_18</name>
    <dbReference type="NCBI Taxonomy" id="1801773"/>
    <lineage>
        <taxon>Bacteria</taxon>
        <taxon>Candidatus Nomuraibacteriota</taxon>
    </lineage>
</organism>
<dbReference type="Gene3D" id="3.40.50.620">
    <property type="entry name" value="HUPs"/>
    <property type="match status" value="1"/>
</dbReference>
<protein>
    <recommendedName>
        <fullName evidence="3">Cytidyltransferase-like domain-containing protein</fullName>
    </recommendedName>
</protein>
<dbReference type="STRING" id="1801773.A3A03_01885"/>
<dbReference type="EMBL" id="MFUX01000036">
    <property type="protein sequence ID" value="OGI93903.1"/>
    <property type="molecule type" value="Genomic_DNA"/>
</dbReference>
<dbReference type="Proteomes" id="UP000176629">
    <property type="component" value="Unassembled WGS sequence"/>
</dbReference>
<dbReference type="AlphaFoldDB" id="A0A1F6XIF2"/>
<evidence type="ECO:0000259" key="3">
    <source>
        <dbReference type="Pfam" id="PF01467"/>
    </source>
</evidence>
<keyword evidence="1" id="KW-0808">Transferase</keyword>
<gene>
    <name evidence="4" type="ORF">A3A03_01885</name>
</gene>
<dbReference type="InterPro" id="IPR050385">
    <property type="entry name" value="Archaeal_FAD_synthase"/>
</dbReference>
<feature type="domain" description="Cytidyltransferase-like" evidence="3">
    <location>
        <begin position="11"/>
        <end position="105"/>
    </location>
</feature>
<dbReference type="InterPro" id="IPR014729">
    <property type="entry name" value="Rossmann-like_a/b/a_fold"/>
</dbReference>
<dbReference type="PANTHER" id="PTHR43793:SF1">
    <property type="entry name" value="FAD SYNTHASE"/>
    <property type="match status" value="1"/>
</dbReference>
<accession>A0A1F6XIF2</accession>
<dbReference type="GO" id="GO:0016779">
    <property type="term" value="F:nucleotidyltransferase activity"/>
    <property type="evidence" value="ECO:0007669"/>
    <property type="project" value="UniProtKB-KW"/>
</dbReference>
<evidence type="ECO:0000256" key="2">
    <source>
        <dbReference type="ARBA" id="ARBA00022695"/>
    </source>
</evidence>
<dbReference type="Pfam" id="PF01467">
    <property type="entry name" value="CTP_transf_like"/>
    <property type="match status" value="1"/>
</dbReference>
<dbReference type="PANTHER" id="PTHR43793">
    <property type="entry name" value="FAD SYNTHASE"/>
    <property type="match status" value="1"/>
</dbReference>
<dbReference type="NCBIfam" id="TIGR00125">
    <property type="entry name" value="cyt_tran_rel"/>
    <property type="match status" value="1"/>
</dbReference>
<proteinExistence type="predicted"/>
<reference evidence="4 5" key="1">
    <citation type="journal article" date="2016" name="Nat. Commun.">
        <title>Thousands of microbial genomes shed light on interconnected biogeochemical processes in an aquifer system.</title>
        <authorList>
            <person name="Anantharaman K."/>
            <person name="Brown C.T."/>
            <person name="Hug L.A."/>
            <person name="Sharon I."/>
            <person name="Castelle C.J."/>
            <person name="Probst A.J."/>
            <person name="Thomas B.C."/>
            <person name="Singh A."/>
            <person name="Wilkins M.J."/>
            <person name="Karaoz U."/>
            <person name="Brodie E.L."/>
            <person name="Williams K.H."/>
            <person name="Hubbard S.S."/>
            <person name="Banfield J.F."/>
        </authorList>
    </citation>
    <scope>NUCLEOTIDE SEQUENCE [LARGE SCALE GENOMIC DNA]</scope>
</reference>